<reference evidence="4 5" key="3">
    <citation type="journal article" date="2017" name="G3 (Bethesda)">
        <title>Comparative analysis highlights variable genome content of wheat rusts and divergence of the mating loci.</title>
        <authorList>
            <person name="Cuomo C.A."/>
            <person name="Bakkeren G."/>
            <person name="Khalil H.B."/>
            <person name="Panwar V."/>
            <person name="Joly D."/>
            <person name="Linning R."/>
            <person name="Sakthikumar S."/>
            <person name="Song X."/>
            <person name="Adiconis X."/>
            <person name="Fan L."/>
            <person name="Goldberg J.M."/>
            <person name="Levin J.Z."/>
            <person name="Young S."/>
            <person name="Zeng Q."/>
            <person name="Anikster Y."/>
            <person name="Bruce M."/>
            <person name="Wang M."/>
            <person name="Yin C."/>
            <person name="McCallum B."/>
            <person name="Szabo L.J."/>
            <person name="Hulbert S."/>
            <person name="Chen X."/>
            <person name="Fellers J.P."/>
        </authorList>
    </citation>
    <scope>NUCLEOTIDE SEQUENCE</scope>
    <source>
        <strain evidence="4">isolate 1-1 / race 1 (BBBD)</strain>
        <strain evidence="5">Isolate 1-1 / race 1 (BBBD)</strain>
    </source>
</reference>
<dbReference type="Proteomes" id="UP000005240">
    <property type="component" value="Unassembled WGS sequence"/>
</dbReference>
<evidence type="ECO:0000256" key="2">
    <source>
        <dbReference type="SAM" id="Phobius"/>
    </source>
</evidence>
<dbReference type="EnsemblFungi" id="PTTG_03588-t43_1">
    <property type="protein sequence ID" value="PTTG_03588-t43_1-p1"/>
    <property type="gene ID" value="PTTG_03588"/>
</dbReference>
<organism evidence="3">
    <name type="scientific">Puccinia triticina (isolate 1-1 / race 1 (BBBD))</name>
    <name type="common">Brown leaf rust fungus</name>
    <dbReference type="NCBI Taxonomy" id="630390"/>
    <lineage>
        <taxon>Eukaryota</taxon>
        <taxon>Fungi</taxon>
        <taxon>Dikarya</taxon>
        <taxon>Basidiomycota</taxon>
        <taxon>Pucciniomycotina</taxon>
        <taxon>Pucciniomycetes</taxon>
        <taxon>Pucciniales</taxon>
        <taxon>Pucciniaceae</taxon>
        <taxon>Puccinia</taxon>
    </lineage>
</organism>
<reference evidence="3" key="1">
    <citation type="submission" date="2009-11" db="EMBL/GenBank/DDBJ databases">
        <authorList>
            <consortium name="The Broad Institute Genome Sequencing Platform"/>
            <person name="Ward D."/>
            <person name="Feldgarden M."/>
            <person name="Earl A."/>
            <person name="Young S.K."/>
            <person name="Zeng Q."/>
            <person name="Koehrsen M."/>
            <person name="Alvarado L."/>
            <person name="Berlin A."/>
            <person name="Bochicchio J."/>
            <person name="Borenstein D."/>
            <person name="Chapman S.B."/>
            <person name="Chen Z."/>
            <person name="Engels R."/>
            <person name="Freedman E."/>
            <person name="Gellesch M."/>
            <person name="Goldberg J."/>
            <person name="Griggs A."/>
            <person name="Gujja S."/>
            <person name="Heilman E."/>
            <person name="Heiman D."/>
            <person name="Hepburn T."/>
            <person name="Howarth C."/>
            <person name="Jen D."/>
            <person name="Larson L."/>
            <person name="Lewis B."/>
            <person name="Mehta T."/>
            <person name="Park D."/>
            <person name="Pearson M."/>
            <person name="Roberts A."/>
            <person name="Saif S."/>
            <person name="Shea T."/>
            <person name="Shenoy N."/>
            <person name="Sisk P."/>
            <person name="Stolte C."/>
            <person name="Sykes S."/>
            <person name="Thomson T."/>
            <person name="Walk T."/>
            <person name="White J."/>
            <person name="Yandava C."/>
            <person name="Izard J."/>
            <person name="Baranova O.V."/>
            <person name="Blanton J.M."/>
            <person name="Tanner A.C."/>
            <person name="Dewhirst F.E."/>
            <person name="Haas B."/>
            <person name="Nusbaum C."/>
            <person name="Birren B."/>
        </authorList>
    </citation>
    <scope>NUCLEOTIDE SEQUENCE [LARGE SCALE GENOMIC DNA]</scope>
    <source>
        <strain evidence="3">1-1 BBBD Race 1</strain>
    </source>
</reference>
<feature type="transmembrane region" description="Helical" evidence="2">
    <location>
        <begin position="44"/>
        <end position="66"/>
    </location>
</feature>
<evidence type="ECO:0000313" key="4">
    <source>
        <dbReference type="EnsemblFungi" id="PTTG_03588-t43_1-p1"/>
    </source>
</evidence>
<accession>A0A0C4ES14</accession>
<reference evidence="3" key="2">
    <citation type="submission" date="2016-05" db="EMBL/GenBank/DDBJ databases">
        <title>Comparative analysis highlights variable genome content of wheat rusts and divergence of the mating loci.</title>
        <authorList>
            <person name="Cuomo C.A."/>
            <person name="Bakkeren G."/>
            <person name="Szabo L."/>
            <person name="Khalil H."/>
            <person name="Joly D."/>
            <person name="Goldberg J."/>
            <person name="Young S."/>
            <person name="Zeng Q."/>
            <person name="Fellers J."/>
        </authorList>
    </citation>
    <scope>NUCLEOTIDE SEQUENCE [LARGE SCALE GENOMIC DNA]</scope>
    <source>
        <strain evidence="3">1-1 BBBD Race 1</strain>
    </source>
</reference>
<sequence length="342" mass="37310">MAAVAIFFIGSLAFSYYTLSALVVLLLPNNPTAAKYFLSYPVLLKIPTIGLVLFISTVGTCISLLIHRQNNPSLPSSSFPIFYNHPPSTATKASVTDSSPGTPLLSVFHLLRHPISLLHSAPPTYTVRLVSERQLARSPWQADLAPGSHSRTPSNLPIHLQSHHQDTANNPTRNLYRTPSQKRPRDPRFFGATIEDAGKASPGIASRQKSEQWRALSRSAQAPHPAAHVHSLLHMTPVCAHMPQSGPAATPPPSLPSAFPASTRDRWRPRAIPRWPGPSPWQNNPRTMSVGPQRHRKMGTGPLGLLGGSSKLVRILFLQALSESGRTKLRVDSPKLCVLNLT</sequence>
<evidence type="ECO:0008006" key="6">
    <source>
        <dbReference type="Google" id="ProtNLM"/>
    </source>
</evidence>
<evidence type="ECO:0000313" key="3">
    <source>
        <dbReference type="EMBL" id="OAV92006.1"/>
    </source>
</evidence>
<feature type="compositionally biased region" description="Polar residues" evidence="1">
    <location>
        <begin position="167"/>
        <end position="181"/>
    </location>
</feature>
<reference evidence="4" key="4">
    <citation type="submission" date="2025-05" db="UniProtKB">
        <authorList>
            <consortium name="EnsemblFungi"/>
        </authorList>
    </citation>
    <scope>IDENTIFICATION</scope>
    <source>
        <strain evidence="4">isolate 1-1 / race 1 (BBBD)</strain>
    </source>
</reference>
<dbReference type="OrthoDB" id="311279at2759"/>
<dbReference type="VEuPathDB" id="FungiDB:PTTG_03588"/>
<proteinExistence type="predicted"/>
<keyword evidence="2" id="KW-1133">Transmembrane helix</keyword>
<gene>
    <name evidence="3" type="ORF">PTTG_03588</name>
</gene>
<keyword evidence="5" id="KW-1185">Reference proteome</keyword>
<dbReference type="AlphaFoldDB" id="A0A0C4ES14"/>
<name>A0A0C4ES14_PUCT1</name>
<dbReference type="EMBL" id="ADAS02000071">
    <property type="protein sequence ID" value="OAV92006.1"/>
    <property type="molecule type" value="Genomic_DNA"/>
</dbReference>
<feature type="region of interest" description="Disordered" evidence="1">
    <location>
        <begin position="244"/>
        <end position="264"/>
    </location>
</feature>
<evidence type="ECO:0000256" key="1">
    <source>
        <dbReference type="SAM" id="MobiDB-lite"/>
    </source>
</evidence>
<keyword evidence="2" id="KW-0472">Membrane</keyword>
<keyword evidence="2" id="KW-0812">Transmembrane</keyword>
<protein>
    <recommendedName>
        <fullName evidence="6">Dolichol phosphate-mannose biosynthesis regulatory protein</fullName>
    </recommendedName>
</protein>
<evidence type="ECO:0000313" key="5">
    <source>
        <dbReference type="Proteomes" id="UP000005240"/>
    </source>
</evidence>
<feature type="region of interest" description="Disordered" evidence="1">
    <location>
        <begin position="163"/>
        <end position="186"/>
    </location>
</feature>